<evidence type="ECO:0000256" key="10">
    <source>
        <dbReference type="PIRSR" id="PIRSR038928-2"/>
    </source>
</evidence>
<evidence type="ECO:0000256" key="4">
    <source>
        <dbReference type="ARBA" id="ARBA00022723"/>
    </source>
</evidence>
<dbReference type="InterPro" id="IPR040333">
    <property type="entry name" value="Catalase_3"/>
</dbReference>
<dbReference type="SUPFAM" id="SSF56634">
    <property type="entry name" value="Heme-dependent catalase-like"/>
    <property type="match status" value="1"/>
</dbReference>
<dbReference type="InterPro" id="IPR002226">
    <property type="entry name" value="Catalase_haem_BS"/>
</dbReference>
<protein>
    <recommendedName>
        <fullName evidence="11">Catalase</fullName>
        <ecNumber evidence="11">1.11.1.6</ecNumber>
    </recommendedName>
</protein>
<dbReference type="InterPro" id="IPR010582">
    <property type="entry name" value="Catalase_immune_responsive"/>
</dbReference>
<feature type="active site" evidence="9">
    <location>
        <position position="127"/>
    </location>
</feature>
<evidence type="ECO:0000256" key="7">
    <source>
        <dbReference type="ARBA" id="ARBA00023324"/>
    </source>
</evidence>
<evidence type="ECO:0000313" key="14">
    <source>
        <dbReference type="EnsemblMetazoa" id="GPPI048814-PA"/>
    </source>
</evidence>
<dbReference type="PANTHER" id="PTHR11465:SF9">
    <property type="entry name" value="CATALASE"/>
    <property type="match status" value="1"/>
</dbReference>
<dbReference type="InterPro" id="IPR020835">
    <property type="entry name" value="Catalase_sf"/>
</dbReference>
<reference evidence="15" key="1">
    <citation type="submission" date="2015-01" db="EMBL/GenBank/DDBJ databases">
        <authorList>
            <person name="Aksoy S."/>
            <person name="Warren W."/>
            <person name="Wilson R.K."/>
        </authorList>
    </citation>
    <scope>NUCLEOTIDE SEQUENCE [LARGE SCALE GENOMIC DNA]</scope>
    <source>
        <strain evidence="15">IAEA</strain>
    </source>
</reference>
<keyword evidence="4 10" id="KW-0479">Metal-binding</keyword>
<evidence type="ECO:0000256" key="6">
    <source>
        <dbReference type="ARBA" id="ARBA00023004"/>
    </source>
</evidence>
<evidence type="ECO:0000256" key="9">
    <source>
        <dbReference type="PIRSR" id="PIRSR038928-1"/>
    </source>
</evidence>
<dbReference type="InterPro" id="IPR024711">
    <property type="entry name" value="Catalase_clade1/3"/>
</dbReference>
<dbReference type="Pfam" id="PF06628">
    <property type="entry name" value="Catalase-rel"/>
    <property type="match status" value="1"/>
</dbReference>
<keyword evidence="15" id="KW-1185">Reference proteome</keyword>
<dbReference type="AlphaFoldDB" id="A0A1B0C4D5"/>
<sequence>MYSAGTYNLADNVLTFNYELESSVKRLSICKGKYSDITGDPAVKVEKGGNLPSDISSNIKVRFFYHPFLLSLQVSPGAITTGSGNPVGIKDASMTVGPKGPLLLQDVQFLDEMAHFDRERIPERVVHAKGGGAFGYFEVTHDITKYCAASLFEKVKKRTPIAIRFSTVGGESGSADTVRDPRGFAMKFYTEDGIWDLVGNNTPIFFIRDPVLFPSFIHTQKRNPQTHLKDADMFWDFLTLRPESTHQVCFLFSDRGIPDGFRHMHGYGSHTFKMINGKGEPIYCKFHVRTEQGIQNLDVKRAEALTATDPDYSIRDLYNSIKNGNYPSWIMSIQVMTFDQAKKFKYNPFDVTKVWSHRDFPLIQVGKLILDRNPTNYFAEIEQLAFSPAHLVPGIEPSPDKMLQGRLFSYSDTHRHRLGPNYLQIPVNCPYRVAVKNYQRDGAMTVTDNQGGAPNYYPNSFSGPETDARARSLQSCCPVSGDVYRFSSGDTEDNFSQVTDFWVQVLDECARKRLVNNIANHLSNASQFIQERAVKNFTMVHADFGRALTEALSLVTK</sequence>
<comment type="cofactor">
    <cofactor evidence="10">
        <name>heme</name>
        <dbReference type="ChEBI" id="CHEBI:30413"/>
    </cofactor>
</comment>
<dbReference type="EC" id="1.11.1.6" evidence="11"/>
<reference evidence="14" key="2">
    <citation type="submission" date="2020-05" db="UniProtKB">
        <authorList>
            <consortium name="EnsemblMetazoa"/>
        </authorList>
    </citation>
    <scope>IDENTIFICATION</scope>
    <source>
        <strain evidence="14">IAEA</strain>
    </source>
</reference>
<dbReference type="InterPro" id="IPR011614">
    <property type="entry name" value="Catalase_core"/>
</dbReference>
<dbReference type="Gene3D" id="2.40.180.10">
    <property type="entry name" value="Catalase core domain"/>
    <property type="match status" value="1"/>
</dbReference>
<dbReference type="CDD" id="cd08156">
    <property type="entry name" value="catalase_clade_3"/>
    <property type="match status" value="1"/>
</dbReference>
<evidence type="ECO:0000313" key="15">
    <source>
        <dbReference type="Proteomes" id="UP000092460"/>
    </source>
</evidence>
<dbReference type="SMART" id="SM01060">
    <property type="entry name" value="Catalase"/>
    <property type="match status" value="1"/>
</dbReference>
<evidence type="ECO:0000256" key="11">
    <source>
        <dbReference type="RuleBase" id="RU000498"/>
    </source>
</evidence>
<dbReference type="InterPro" id="IPR024708">
    <property type="entry name" value="Catalase_AS"/>
</dbReference>
<dbReference type="GO" id="GO:0020037">
    <property type="term" value="F:heme binding"/>
    <property type="evidence" value="ECO:0007669"/>
    <property type="project" value="InterPro"/>
</dbReference>
<dbReference type="GO" id="GO:0042744">
    <property type="term" value="P:hydrogen peroxide catabolic process"/>
    <property type="evidence" value="ECO:0007669"/>
    <property type="project" value="UniProtKB-KW"/>
</dbReference>
<dbReference type="PRINTS" id="PR00067">
    <property type="entry name" value="CATALASE"/>
</dbReference>
<dbReference type="PANTHER" id="PTHR11465">
    <property type="entry name" value="CATALASE"/>
    <property type="match status" value="1"/>
</dbReference>
<keyword evidence="6 10" id="KW-0408">Iron</keyword>
<dbReference type="EnsemblMetazoa" id="GPPI048814-RA">
    <property type="protein sequence ID" value="GPPI048814-PA"/>
    <property type="gene ID" value="GPPI048814"/>
</dbReference>
<evidence type="ECO:0000256" key="5">
    <source>
        <dbReference type="ARBA" id="ARBA00023002"/>
    </source>
</evidence>
<name>A0A1B0C4D5_9MUSC</name>
<dbReference type="PROSITE" id="PS00438">
    <property type="entry name" value="CATALASE_2"/>
    <property type="match status" value="1"/>
</dbReference>
<dbReference type="PROSITE" id="PS00437">
    <property type="entry name" value="CATALASE_1"/>
    <property type="match status" value="1"/>
</dbReference>
<dbReference type="GO" id="GO:0005777">
    <property type="term" value="C:peroxisome"/>
    <property type="evidence" value="ECO:0007669"/>
    <property type="project" value="TreeGrafter"/>
</dbReference>
<keyword evidence="5 11" id="KW-0560">Oxidoreductase</keyword>
<keyword evidence="7 11" id="KW-0376">Hydrogen peroxide</keyword>
<accession>A0A1B0C4D5</accession>
<comment type="function">
    <text evidence="12">Catalyzes the degradation of hydrogen peroxide (H(2)O(2)) generated by peroxisomal oxidases to water and oxygen, thereby protecting cells from the toxic effects of hydrogen peroxide.</text>
</comment>
<evidence type="ECO:0000256" key="1">
    <source>
        <dbReference type="ARBA" id="ARBA00005329"/>
    </source>
</evidence>
<evidence type="ECO:0000256" key="8">
    <source>
        <dbReference type="ARBA" id="ARBA00049254"/>
    </source>
</evidence>
<evidence type="ECO:0000256" key="12">
    <source>
        <dbReference type="RuleBase" id="RU004142"/>
    </source>
</evidence>
<feature type="active site" evidence="9">
    <location>
        <position position="200"/>
    </location>
</feature>
<evidence type="ECO:0000256" key="3">
    <source>
        <dbReference type="ARBA" id="ARBA00022617"/>
    </source>
</evidence>
<dbReference type="FunFam" id="2.40.180.10:FF:000001">
    <property type="entry name" value="Catalase"/>
    <property type="match status" value="1"/>
</dbReference>
<dbReference type="EMBL" id="JXJN01025422">
    <property type="status" value="NOT_ANNOTATED_CDS"/>
    <property type="molecule type" value="Genomic_DNA"/>
</dbReference>
<dbReference type="Pfam" id="PF00199">
    <property type="entry name" value="Catalase"/>
    <property type="match status" value="1"/>
</dbReference>
<organism evidence="14 15">
    <name type="scientific">Glossina palpalis gambiensis</name>
    <dbReference type="NCBI Taxonomy" id="67801"/>
    <lineage>
        <taxon>Eukaryota</taxon>
        <taxon>Metazoa</taxon>
        <taxon>Ecdysozoa</taxon>
        <taxon>Arthropoda</taxon>
        <taxon>Hexapoda</taxon>
        <taxon>Insecta</taxon>
        <taxon>Pterygota</taxon>
        <taxon>Neoptera</taxon>
        <taxon>Endopterygota</taxon>
        <taxon>Diptera</taxon>
        <taxon>Brachycera</taxon>
        <taxon>Muscomorpha</taxon>
        <taxon>Hippoboscoidea</taxon>
        <taxon>Glossinidae</taxon>
        <taxon>Glossina</taxon>
    </lineage>
</organism>
<keyword evidence="2 11" id="KW-0575">Peroxidase</keyword>
<dbReference type="PIRSF" id="PIRSF038928">
    <property type="entry name" value="Catalase_clade1-3"/>
    <property type="match status" value="1"/>
</dbReference>
<comment type="similarity">
    <text evidence="1 11">Belongs to the catalase family.</text>
</comment>
<dbReference type="GO" id="GO:0004096">
    <property type="term" value="F:catalase activity"/>
    <property type="evidence" value="ECO:0007669"/>
    <property type="project" value="UniProtKB-EC"/>
</dbReference>
<evidence type="ECO:0000259" key="13">
    <source>
        <dbReference type="SMART" id="SM01060"/>
    </source>
</evidence>
<dbReference type="GO" id="GO:0005739">
    <property type="term" value="C:mitochondrion"/>
    <property type="evidence" value="ECO:0007669"/>
    <property type="project" value="TreeGrafter"/>
</dbReference>
<dbReference type="InterPro" id="IPR018028">
    <property type="entry name" value="Catalase"/>
</dbReference>
<proteinExistence type="inferred from homology"/>
<evidence type="ECO:0000256" key="2">
    <source>
        <dbReference type="ARBA" id="ARBA00022559"/>
    </source>
</evidence>
<dbReference type="GO" id="GO:0042542">
    <property type="term" value="P:response to hydrogen peroxide"/>
    <property type="evidence" value="ECO:0007669"/>
    <property type="project" value="TreeGrafter"/>
</dbReference>
<dbReference type="VEuPathDB" id="VectorBase:GPPI048814"/>
<dbReference type="Proteomes" id="UP000092460">
    <property type="component" value="Unassembled WGS sequence"/>
</dbReference>
<keyword evidence="3 10" id="KW-0349">Heme</keyword>
<comment type="catalytic activity">
    <reaction evidence="8 11">
        <text>2 H2O2 = O2 + 2 H2O</text>
        <dbReference type="Rhea" id="RHEA:20309"/>
        <dbReference type="ChEBI" id="CHEBI:15377"/>
        <dbReference type="ChEBI" id="CHEBI:15379"/>
        <dbReference type="ChEBI" id="CHEBI:16240"/>
        <dbReference type="EC" id="1.11.1.6"/>
    </reaction>
</comment>
<feature type="domain" description="Catalase core" evidence="13">
    <location>
        <begin position="80"/>
        <end position="465"/>
    </location>
</feature>
<dbReference type="STRING" id="67801.A0A1B0C4D5"/>
<dbReference type="GO" id="GO:0046872">
    <property type="term" value="F:metal ion binding"/>
    <property type="evidence" value="ECO:0007669"/>
    <property type="project" value="UniProtKB-KW"/>
</dbReference>
<dbReference type="PROSITE" id="PS51402">
    <property type="entry name" value="CATALASE_3"/>
    <property type="match status" value="1"/>
</dbReference>
<feature type="binding site" description="axial binding residue" evidence="10">
    <location>
        <position position="410"/>
    </location>
    <ligand>
        <name>heme</name>
        <dbReference type="ChEBI" id="CHEBI:30413"/>
    </ligand>
    <ligandPart>
        <name>Fe</name>
        <dbReference type="ChEBI" id="CHEBI:18248"/>
    </ligandPart>
</feature>